<evidence type="ECO:0000313" key="2">
    <source>
        <dbReference type="Proteomes" id="UP001223520"/>
    </source>
</evidence>
<dbReference type="EMBL" id="CP124543">
    <property type="protein sequence ID" value="WGV24884.1"/>
    <property type="molecule type" value="Genomic_DNA"/>
</dbReference>
<reference evidence="1 2" key="1">
    <citation type="journal article" date="2023" name="Limnol Oceanogr Lett">
        <title>Environmental adaptations by the intertidal Antarctic cyanobacterium Halotia branconii CENA392 as revealed using long-read genome sequencing.</title>
        <authorList>
            <person name="Dextro R.B."/>
            <person name="Delbaje E."/>
            <person name="Freitas P.N.N."/>
            <person name="Geraldes V."/>
            <person name="Pinto E."/>
            <person name="Long P.F."/>
            <person name="Fiore M.F."/>
        </authorList>
    </citation>
    <scope>NUCLEOTIDE SEQUENCE [LARGE SCALE GENOMIC DNA]</scope>
    <source>
        <strain evidence="1 2">CENA392</strain>
    </source>
</reference>
<dbReference type="Proteomes" id="UP001223520">
    <property type="component" value="Chromosome"/>
</dbReference>
<dbReference type="AlphaFoldDB" id="A0AAJ6P8K6"/>
<dbReference type="RefSeq" id="WP_281482196.1">
    <property type="nucleotide sequence ID" value="NZ_CP124543.1"/>
</dbReference>
<evidence type="ECO:0000313" key="1">
    <source>
        <dbReference type="EMBL" id="WGV24884.1"/>
    </source>
</evidence>
<gene>
    <name evidence="1" type="ORF">QI031_24455</name>
</gene>
<proteinExistence type="predicted"/>
<organism evidence="1 2">
    <name type="scientific">Halotia branconii CENA392</name>
    <dbReference type="NCBI Taxonomy" id="1539056"/>
    <lineage>
        <taxon>Bacteria</taxon>
        <taxon>Bacillati</taxon>
        <taxon>Cyanobacteriota</taxon>
        <taxon>Cyanophyceae</taxon>
        <taxon>Nostocales</taxon>
        <taxon>Nodulariaceae</taxon>
        <taxon>Halotia</taxon>
    </lineage>
</organism>
<accession>A0AAJ6P8K6</accession>
<name>A0AAJ6P8K6_9CYAN</name>
<sequence length="173" mass="19084">MTQANLLQLAKQGDAQAIAFLMNRQLQSKGITVKAILEDGCLQVMLESAQVPNQQALVAFVYRGITSLGTTSIEKVQVYWQQTGEDIPTWSKEFDLGISEYELELLDNEQDYAVPQILTVSITLSGDHACGLTTQNFENIANKMTKDILSLCTNVSVQKVIISNGNSVITKER</sequence>
<dbReference type="KEGG" id="hbq:QI031_24455"/>
<protein>
    <submittedName>
        <fullName evidence="1">Uncharacterized protein</fullName>
    </submittedName>
</protein>
<keyword evidence="2" id="KW-1185">Reference proteome</keyword>